<protein>
    <recommendedName>
        <fullName evidence="4">DUF4961 domain-containing protein</fullName>
    </recommendedName>
</protein>
<evidence type="ECO:0000313" key="3">
    <source>
        <dbReference type="Proteomes" id="UP001610063"/>
    </source>
</evidence>
<evidence type="ECO:0008006" key="4">
    <source>
        <dbReference type="Google" id="ProtNLM"/>
    </source>
</evidence>
<evidence type="ECO:0000256" key="1">
    <source>
        <dbReference type="SAM" id="SignalP"/>
    </source>
</evidence>
<keyword evidence="1" id="KW-0732">Signal</keyword>
<dbReference type="PROSITE" id="PS51257">
    <property type="entry name" value="PROKAR_LIPOPROTEIN"/>
    <property type="match status" value="1"/>
</dbReference>
<accession>A0ABW7N4B3</accession>
<gene>
    <name evidence="2" type="ORF">ACHKAR_00270</name>
</gene>
<dbReference type="Proteomes" id="UP001610063">
    <property type="component" value="Unassembled WGS sequence"/>
</dbReference>
<reference evidence="2 3" key="1">
    <citation type="journal article" date="2013" name="Int. J. Syst. Evol. Microbiol.">
        <title>Marinoscillum luteum sp. nov., isolated from marine sediment.</title>
        <authorList>
            <person name="Cha I.T."/>
            <person name="Park S.J."/>
            <person name="Kim S.J."/>
            <person name="Kim J.G."/>
            <person name="Jung M.Y."/>
            <person name="Shin K.S."/>
            <person name="Kwon K.K."/>
            <person name="Yang S.H."/>
            <person name="Seo Y.S."/>
            <person name="Rhee S.K."/>
        </authorList>
    </citation>
    <scope>NUCLEOTIDE SEQUENCE [LARGE SCALE GENOMIC DNA]</scope>
    <source>
        <strain evidence="2 3">KCTC 23939</strain>
    </source>
</reference>
<evidence type="ECO:0000313" key="2">
    <source>
        <dbReference type="EMBL" id="MFH6981845.1"/>
    </source>
</evidence>
<dbReference type="EMBL" id="JBIPKE010000005">
    <property type="protein sequence ID" value="MFH6981845.1"/>
    <property type="molecule type" value="Genomic_DNA"/>
</dbReference>
<keyword evidence="3" id="KW-1185">Reference proteome</keyword>
<name>A0ABW7N4B3_9BACT</name>
<organism evidence="2 3">
    <name type="scientific">Marinoscillum luteum</name>
    <dbReference type="NCBI Taxonomy" id="861051"/>
    <lineage>
        <taxon>Bacteria</taxon>
        <taxon>Pseudomonadati</taxon>
        <taxon>Bacteroidota</taxon>
        <taxon>Cytophagia</taxon>
        <taxon>Cytophagales</taxon>
        <taxon>Reichenbachiellaceae</taxon>
        <taxon>Marinoscillum</taxon>
    </lineage>
</organism>
<proteinExistence type="predicted"/>
<feature type="chain" id="PRO_5046677304" description="DUF4961 domain-containing protein" evidence="1">
    <location>
        <begin position="21"/>
        <end position="326"/>
    </location>
</feature>
<sequence length="326" mass="37120">MRKILRVILNLFLATSCLMGYGQMVPSEFEQITYLVTFGQESNPGWGDDDFSQVFFFIVPETFTKPVYIRVYDPEVGGQLDEKNGEWNSRTKFSVYGGQGTHSDKDAKQINPVGNYKSGSMLATKTFGNESRYDEDWYSFGPFNPLEGEDAPELGGRVFKVVTEGISGDDGNLYKYFLSTQPYENKEVEGANAFTYEYSFRLPEAKGSVAHLYPFIDKRVVSITQNNFDFDNEGSVLIYSISKNRHRAVASANKKWGRSMHFIDDEEKNTTVDLQIVKGRTSRNDMVCYITNQYEEAIAFFSVPVGGPPKFKYKVDVRYKSEEDDN</sequence>
<comment type="caution">
    <text evidence="2">The sequence shown here is derived from an EMBL/GenBank/DDBJ whole genome shotgun (WGS) entry which is preliminary data.</text>
</comment>
<dbReference type="RefSeq" id="WP_159584382.1">
    <property type="nucleotide sequence ID" value="NZ_JBIPKE010000005.1"/>
</dbReference>
<feature type="signal peptide" evidence="1">
    <location>
        <begin position="1"/>
        <end position="20"/>
    </location>
</feature>